<dbReference type="STRING" id="1150625.Q75_14475"/>
<keyword evidence="1" id="KW-1133">Transmembrane helix</keyword>
<dbReference type="PANTHER" id="PTHR34351:SF2">
    <property type="entry name" value="DUF58 DOMAIN-CONTAINING PROTEIN"/>
    <property type="match status" value="1"/>
</dbReference>
<dbReference type="EMBL" id="LDYG01000048">
    <property type="protein sequence ID" value="KUP04667.1"/>
    <property type="molecule type" value="Genomic_DNA"/>
</dbReference>
<sequence>MKHQFLLLKAIGKFFVVLAFMVITFSYAMFQGGFVSWFLFYSFLPFAGYSLLLFLYPLSSLDVTRELKTKAWKAGEPLTVVVTIRRRFPFPLFYLLIEDVVTPSMFKHSPSDVVKTVIYPMFKRKIQLEYTIPSIARGEHVFAGMRIQTGDIFGLFSKERFVPVTDEVLVYPSFVEIPYRPVENKYDQGAAKTENKFQKDTTMVTGVRDYQGGDRFSWIHWKSFARTNELKTKEFEEKQSHDVLVLLDRSPSEQFEELVSFTASIIRAIVKKGAQVGLLSLGKVAFLSGIREGQDQLNSLFYHLAKVEGDSIHSFGKALEKEGVVYQQSATILFLTTRIGRGDVDALYKYAKHNPSIVIFLVKKRSQSLSTADKNMLAFASSRGIRVKVVHEDGFEQAFLEVKRA</sequence>
<name>A0A147K506_9BACI</name>
<dbReference type="Proteomes" id="UP000074108">
    <property type="component" value="Unassembled WGS sequence"/>
</dbReference>
<dbReference type="RefSeq" id="WP_059351754.1">
    <property type="nucleotide sequence ID" value="NZ_LDYG01000048.1"/>
</dbReference>
<dbReference type="AlphaFoldDB" id="A0A147K506"/>
<keyword evidence="1" id="KW-0472">Membrane</keyword>
<keyword evidence="4" id="KW-1185">Reference proteome</keyword>
<evidence type="ECO:0000259" key="2">
    <source>
        <dbReference type="Pfam" id="PF01882"/>
    </source>
</evidence>
<dbReference type="PANTHER" id="PTHR34351">
    <property type="entry name" value="SLR1927 PROTEIN-RELATED"/>
    <property type="match status" value="1"/>
</dbReference>
<evidence type="ECO:0000313" key="3">
    <source>
        <dbReference type="EMBL" id="KUP04667.1"/>
    </source>
</evidence>
<dbReference type="Pfam" id="PF01882">
    <property type="entry name" value="DUF58"/>
    <property type="match status" value="1"/>
</dbReference>
<evidence type="ECO:0000256" key="1">
    <source>
        <dbReference type="SAM" id="Phobius"/>
    </source>
</evidence>
<dbReference type="OrthoDB" id="140416at2"/>
<keyword evidence="1" id="KW-0812">Transmembrane</keyword>
<accession>A0A147K506</accession>
<protein>
    <recommendedName>
        <fullName evidence="2">DUF58 domain-containing protein</fullName>
    </recommendedName>
</protein>
<dbReference type="InterPro" id="IPR002881">
    <property type="entry name" value="DUF58"/>
</dbReference>
<feature type="domain" description="DUF58" evidence="2">
    <location>
        <begin position="207"/>
        <end position="372"/>
    </location>
</feature>
<feature type="transmembrane region" description="Helical" evidence="1">
    <location>
        <begin position="36"/>
        <end position="58"/>
    </location>
</feature>
<comment type="caution">
    <text evidence="3">The sequence shown here is derived from an EMBL/GenBank/DDBJ whole genome shotgun (WGS) entry which is preliminary data.</text>
</comment>
<gene>
    <name evidence="3" type="ORF">Q75_14475</name>
</gene>
<dbReference type="PATRIC" id="fig|1150625.3.peg.3026"/>
<reference evidence="3 4" key="1">
    <citation type="journal article" date="2016" name="Front. Microbiol.">
        <title>Microevolution Analysis of Bacillus coahuilensis Unveils Differences in Phosphorus Acquisition Strategies and Their Regulation.</title>
        <authorList>
            <person name="Gomez-Lunar Z."/>
            <person name="Hernandez-Gonzalez I."/>
            <person name="Rodriguez-Torres M.D."/>
            <person name="Souza V."/>
            <person name="Olmedo-Alvarez G."/>
        </authorList>
    </citation>
    <scope>NUCLEOTIDE SEQUENCE [LARGE SCALE GENOMIC DNA]</scope>
    <source>
        <strain evidence="4">p1.1.43</strain>
    </source>
</reference>
<proteinExistence type="predicted"/>
<feature type="transmembrane region" description="Helical" evidence="1">
    <location>
        <begin position="12"/>
        <end position="30"/>
    </location>
</feature>
<evidence type="ECO:0000313" key="4">
    <source>
        <dbReference type="Proteomes" id="UP000074108"/>
    </source>
</evidence>
<organism evidence="3 4">
    <name type="scientific">Bacillus coahuilensis p1.1.43</name>
    <dbReference type="NCBI Taxonomy" id="1150625"/>
    <lineage>
        <taxon>Bacteria</taxon>
        <taxon>Bacillati</taxon>
        <taxon>Bacillota</taxon>
        <taxon>Bacilli</taxon>
        <taxon>Bacillales</taxon>
        <taxon>Bacillaceae</taxon>
        <taxon>Bacillus</taxon>
    </lineage>
</organism>